<comment type="caution">
    <text evidence="20">The sequence shown here is derived from an EMBL/GenBank/DDBJ whole genome shotgun (WGS) entry which is preliminary data.</text>
</comment>
<dbReference type="Proteomes" id="UP000531938">
    <property type="component" value="Unassembled WGS sequence"/>
</dbReference>
<keyword evidence="4 18" id="KW-0812">Transmembrane</keyword>
<evidence type="ECO:0000256" key="10">
    <source>
        <dbReference type="ARBA" id="ARBA00023136"/>
    </source>
</evidence>
<dbReference type="GO" id="GO:0046872">
    <property type="term" value="F:metal ion binding"/>
    <property type="evidence" value="ECO:0007669"/>
    <property type="project" value="UniProtKB-KW"/>
</dbReference>
<evidence type="ECO:0000256" key="5">
    <source>
        <dbReference type="ARBA" id="ARBA00022723"/>
    </source>
</evidence>
<evidence type="ECO:0000313" key="21">
    <source>
        <dbReference type="Proteomes" id="UP000531938"/>
    </source>
</evidence>
<dbReference type="PANTHER" id="PTHR10106">
    <property type="entry name" value="CYTOCHROME B561-RELATED"/>
    <property type="match status" value="1"/>
</dbReference>
<evidence type="ECO:0000313" key="20">
    <source>
        <dbReference type="EMBL" id="NWY06028.1"/>
    </source>
</evidence>
<keyword evidence="21" id="KW-1185">Reference proteome</keyword>
<evidence type="ECO:0000256" key="18">
    <source>
        <dbReference type="SAM" id="Phobius"/>
    </source>
</evidence>
<dbReference type="AlphaFoldDB" id="A0A7K7BCT1"/>
<keyword evidence="11" id="KW-0968">Cytoplasmic vesicle</keyword>
<keyword evidence="6" id="KW-1278">Translocase</keyword>
<feature type="transmembrane region" description="Helical" evidence="18">
    <location>
        <begin position="111"/>
        <end position="132"/>
    </location>
</feature>
<keyword evidence="8 18" id="KW-1133">Transmembrane helix</keyword>
<evidence type="ECO:0000256" key="3">
    <source>
        <dbReference type="ARBA" id="ARBA00022617"/>
    </source>
</evidence>
<dbReference type="SMART" id="SM00665">
    <property type="entry name" value="B561"/>
    <property type="match status" value="1"/>
</dbReference>
<name>A0A7K7BCT1_9AVES</name>
<feature type="non-terminal residue" evidence="20">
    <location>
        <position position="278"/>
    </location>
</feature>
<keyword evidence="2" id="KW-0813">Transport</keyword>
<dbReference type="GO" id="GO:0005765">
    <property type="term" value="C:lysosomal membrane"/>
    <property type="evidence" value="ECO:0007669"/>
    <property type="project" value="TreeGrafter"/>
</dbReference>
<feature type="transmembrane region" description="Helical" evidence="18">
    <location>
        <begin position="152"/>
        <end position="178"/>
    </location>
</feature>
<keyword evidence="5" id="KW-0479">Metal-binding</keyword>
<keyword evidence="7" id="KW-0249">Electron transport</keyword>
<evidence type="ECO:0000256" key="12">
    <source>
        <dbReference type="ARBA" id="ARBA00024185"/>
    </source>
</evidence>
<keyword evidence="10 18" id="KW-0472">Membrane</keyword>
<evidence type="ECO:0000256" key="7">
    <source>
        <dbReference type="ARBA" id="ARBA00022982"/>
    </source>
</evidence>
<feature type="transmembrane region" description="Helical" evidence="18">
    <location>
        <begin position="14"/>
        <end position="37"/>
    </location>
</feature>
<evidence type="ECO:0000256" key="11">
    <source>
        <dbReference type="ARBA" id="ARBA00023329"/>
    </source>
</evidence>
<evidence type="ECO:0000256" key="8">
    <source>
        <dbReference type="ARBA" id="ARBA00022989"/>
    </source>
</evidence>
<dbReference type="Pfam" id="PF03188">
    <property type="entry name" value="Cytochrom_B561"/>
    <property type="match status" value="1"/>
</dbReference>
<keyword evidence="3" id="KW-0349">Heme</keyword>
<feature type="domain" description="Cytochrome b561" evidence="19">
    <location>
        <begin position="21"/>
        <end position="246"/>
    </location>
</feature>
<evidence type="ECO:0000256" key="4">
    <source>
        <dbReference type="ARBA" id="ARBA00022692"/>
    </source>
</evidence>
<protein>
    <recommendedName>
        <fullName evidence="13">Transmembrane ascorbate-dependent reductase CYB561</fullName>
    </recommendedName>
    <alternativeName>
        <fullName evidence="14">Cytochrome b-561</fullName>
    </alternativeName>
    <alternativeName>
        <fullName evidence="15">Cytochrome b561</fullName>
    </alternativeName>
</protein>
<organism evidence="20 21">
    <name type="scientific">Nothoprocta ornata</name>
    <dbReference type="NCBI Taxonomy" id="83376"/>
    <lineage>
        <taxon>Eukaryota</taxon>
        <taxon>Metazoa</taxon>
        <taxon>Chordata</taxon>
        <taxon>Craniata</taxon>
        <taxon>Vertebrata</taxon>
        <taxon>Euteleostomi</taxon>
        <taxon>Archelosauria</taxon>
        <taxon>Archosauria</taxon>
        <taxon>Dinosauria</taxon>
        <taxon>Saurischia</taxon>
        <taxon>Theropoda</taxon>
        <taxon>Coelurosauria</taxon>
        <taxon>Aves</taxon>
        <taxon>Palaeognathae</taxon>
        <taxon>Tinamiformes</taxon>
        <taxon>Tinamidae</taxon>
        <taxon>Nothoprocta</taxon>
    </lineage>
</organism>
<comment type="catalytic activity">
    <reaction evidence="17">
        <text>monodehydro-L-ascorbate radical(out) + L-ascorbate(in) = monodehydro-L-ascorbate radical(in) + L-ascorbate(out)</text>
        <dbReference type="Rhea" id="RHEA:66524"/>
        <dbReference type="ChEBI" id="CHEBI:38290"/>
        <dbReference type="ChEBI" id="CHEBI:59513"/>
    </reaction>
    <physiologicalReaction direction="left-to-right" evidence="17">
        <dbReference type="Rhea" id="RHEA:66525"/>
    </physiologicalReaction>
</comment>
<dbReference type="Gene3D" id="1.20.120.1770">
    <property type="match status" value="1"/>
</dbReference>
<evidence type="ECO:0000259" key="19">
    <source>
        <dbReference type="PROSITE" id="PS50939"/>
    </source>
</evidence>
<dbReference type="GO" id="GO:0042584">
    <property type="term" value="C:chromaffin granule membrane"/>
    <property type="evidence" value="ECO:0007669"/>
    <property type="project" value="UniProtKB-SubCell"/>
</dbReference>
<evidence type="ECO:0000256" key="9">
    <source>
        <dbReference type="ARBA" id="ARBA00023004"/>
    </source>
</evidence>
<comment type="function">
    <text evidence="16">Transmembrane reductase that uses ascorbate as an electron donor in the cytoplasm and transfers electrons across membranes to reduce monodehydro-L-ascorbate radical in the lumen of secretory vesicles. It is therefore involved the regeneration and homeostasis within secretory vesicles of ascorbate which in turn provides reducing equivalents needed to support the activity of intravesicular enzymes.</text>
</comment>
<evidence type="ECO:0000256" key="1">
    <source>
        <dbReference type="ARBA" id="ARBA00001970"/>
    </source>
</evidence>
<evidence type="ECO:0000256" key="2">
    <source>
        <dbReference type="ARBA" id="ARBA00022448"/>
    </source>
</evidence>
<keyword evidence="9" id="KW-0408">Iron</keyword>
<evidence type="ECO:0000256" key="6">
    <source>
        <dbReference type="ARBA" id="ARBA00022967"/>
    </source>
</evidence>
<reference evidence="20 21" key="1">
    <citation type="submission" date="2019-09" db="EMBL/GenBank/DDBJ databases">
        <title>Bird 10,000 Genomes (B10K) Project - Family phase.</title>
        <authorList>
            <person name="Zhang G."/>
        </authorList>
    </citation>
    <scope>NUCLEOTIDE SEQUENCE [LARGE SCALE GENOMIC DNA]</scope>
    <source>
        <strain evidence="20">B10K-MSB-03</strain>
    </source>
</reference>
<comment type="cofactor">
    <cofactor evidence="1">
        <name>heme b</name>
        <dbReference type="ChEBI" id="CHEBI:60344"/>
    </cofactor>
</comment>
<feature type="transmembrane region" description="Helical" evidence="18">
    <location>
        <begin position="185"/>
        <end position="205"/>
    </location>
</feature>
<comment type="subcellular location">
    <subcellularLocation>
        <location evidence="12">Cytoplasmic vesicle</location>
        <location evidence="12">Secretory vesicle</location>
        <location evidence="12">Chromaffin granule membrane</location>
        <topology evidence="12">Multi-pass membrane protein</topology>
    </subcellularLocation>
</comment>
<proteinExistence type="predicted"/>
<feature type="transmembrane region" description="Helical" evidence="18">
    <location>
        <begin position="225"/>
        <end position="245"/>
    </location>
</feature>
<evidence type="ECO:0000256" key="15">
    <source>
        <dbReference type="ARBA" id="ARBA00032709"/>
    </source>
</evidence>
<feature type="non-terminal residue" evidence="20">
    <location>
        <position position="1"/>
    </location>
</feature>
<sequence length="278" mass="29172">AMEGAASPPAGPRALSAAVALSQVLGLVALAATGAWLGGYRGGLAWAGALRLNVHPLCMVLAMVFLQGDGERRWQGARGTGSGTWGDTRPVPAALLAFRVFRTEPKRSAKALHALLHGAALLVAIVGVAAVFEAHSAGGVAHAYSLHAWCGLAVLVLFVLQWLLGLGLFVFPGAGWALRGRYRPLHVFGGVALLALSVATSLLGITEMLLFHIRDTYSKFPAEGVLANVLGLLLVAFGLLVGYIVTREDWRRPPLPEELALSMDFKTLTEAESPGGSQ</sequence>
<dbReference type="PROSITE" id="PS50939">
    <property type="entry name" value="CYTOCHROME_B561"/>
    <property type="match status" value="1"/>
</dbReference>
<dbReference type="InterPro" id="IPR043205">
    <property type="entry name" value="CYB561/CYBRD1-like"/>
</dbReference>
<evidence type="ECO:0000256" key="17">
    <source>
        <dbReference type="ARBA" id="ARBA00047447"/>
    </source>
</evidence>
<evidence type="ECO:0000256" key="16">
    <source>
        <dbReference type="ARBA" id="ARBA00045973"/>
    </source>
</evidence>
<evidence type="ECO:0000256" key="13">
    <source>
        <dbReference type="ARBA" id="ARBA00024231"/>
    </source>
</evidence>
<accession>A0A7K7BCT1</accession>
<dbReference type="PANTHER" id="PTHR10106:SF14">
    <property type="entry name" value="TRANSMEMBRANE ASCORBATE-DEPENDENT REDUCTASE CYB561"/>
    <property type="match status" value="1"/>
</dbReference>
<evidence type="ECO:0000256" key="14">
    <source>
        <dbReference type="ARBA" id="ARBA00030896"/>
    </source>
</evidence>
<dbReference type="EMBL" id="VZSH01000285">
    <property type="protein sequence ID" value="NWY06028.1"/>
    <property type="molecule type" value="Genomic_DNA"/>
</dbReference>
<dbReference type="GO" id="GO:0016491">
    <property type="term" value="F:oxidoreductase activity"/>
    <property type="evidence" value="ECO:0007669"/>
    <property type="project" value="InterPro"/>
</dbReference>
<gene>
    <name evidence="20" type="primary">Cyb561</name>
    <name evidence="20" type="ORF">NOTORN_R13816</name>
</gene>
<dbReference type="FunFam" id="1.20.120.1770:FF:000001">
    <property type="entry name" value="Cytochrome b reductase 1"/>
    <property type="match status" value="1"/>
</dbReference>
<dbReference type="InterPro" id="IPR006593">
    <property type="entry name" value="Cyt_b561/ferric_Rdtase_TM"/>
</dbReference>